<dbReference type="AlphaFoldDB" id="A0A921MS30"/>
<evidence type="ECO:0000256" key="1">
    <source>
        <dbReference type="PROSITE-ProRule" id="PRU00339"/>
    </source>
</evidence>
<dbReference type="SMART" id="SM00028">
    <property type="entry name" value="TPR"/>
    <property type="match status" value="2"/>
</dbReference>
<dbReference type="InterPro" id="IPR011990">
    <property type="entry name" value="TPR-like_helical_dom_sf"/>
</dbReference>
<dbReference type="PROSITE" id="PS50005">
    <property type="entry name" value="TPR"/>
    <property type="match status" value="1"/>
</dbReference>
<organism evidence="3 4">
    <name type="scientific">Barnesiella viscericola</name>
    <dbReference type="NCBI Taxonomy" id="397865"/>
    <lineage>
        <taxon>Bacteria</taxon>
        <taxon>Pseudomonadati</taxon>
        <taxon>Bacteroidota</taxon>
        <taxon>Bacteroidia</taxon>
        <taxon>Bacteroidales</taxon>
        <taxon>Barnesiellaceae</taxon>
        <taxon>Barnesiella</taxon>
    </lineage>
</organism>
<protein>
    <submittedName>
        <fullName evidence="3">Tetratricopeptide repeat protein</fullName>
    </submittedName>
</protein>
<keyword evidence="2" id="KW-0732">Signal</keyword>
<dbReference type="Gene3D" id="1.25.40.10">
    <property type="entry name" value="Tetratricopeptide repeat domain"/>
    <property type="match status" value="1"/>
</dbReference>
<evidence type="ECO:0000313" key="4">
    <source>
        <dbReference type="Proteomes" id="UP000757103"/>
    </source>
</evidence>
<dbReference type="EMBL" id="DYUD01000024">
    <property type="protein sequence ID" value="HJG89519.1"/>
    <property type="molecule type" value="Genomic_DNA"/>
</dbReference>
<proteinExistence type="predicted"/>
<feature type="signal peptide" evidence="2">
    <location>
        <begin position="1"/>
        <end position="18"/>
    </location>
</feature>
<accession>A0A921MS30</accession>
<sequence length="560" mass="61610">MIKKIYLPLMVLMTLAFVGCNKDMKPLSADYFTVTPSPLEVVGGQVPATVTGTFPEKYFDKKSVVTVTPYLVYADGETAGTPFVYQGEKVEGNNQAISYKMGGVVSMPVNFKYIPAMRKSELQLAFKVERGNKTYELPRVTVAEGVVSTAEIANAQELNPAITPDKFQRIIKETYSADIMFLIQQANLRAEQLKSEKMNALHNEINAAAEAPNKELTNINISSYASPDGGVKLNTTLAENREKNTVDYMKKSLKKNKIEADMTAEFTAQDWEGFQELVSKSNIQDKELILNVLSMYSDPEQREREIKNMSSVFEVLAEEILPQLRYSRITASVNVIGKSDEEISKLAQENPDSLSVDELLYAATLVKTNKEKADIYAKVVEIYPNDYRGYNNLGMVQYEEGDLAAAKANFEKAARIAPNTPEVAMNQGLIALSNSDYAAAEQAFGKSAGVNELNEALGVFYMKKGDYNAAVKAFGDVKSNNAALAQILVKDYSKAKATLAGVEAPNANTYYLMAVLGARTNNEQMVVSNLKKSISMDSAKAQQAATDLEFAKFDISSLVK</sequence>
<comment type="caution">
    <text evidence="3">The sequence shown here is derived from an EMBL/GenBank/DDBJ whole genome shotgun (WGS) entry which is preliminary data.</text>
</comment>
<reference evidence="3" key="2">
    <citation type="submission" date="2021-09" db="EMBL/GenBank/DDBJ databases">
        <authorList>
            <person name="Gilroy R."/>
        </authorList>
    </citation>
    <scope>NUCLEOTIDE SEQUENCE</scope>
    <source>
        <strain evidence="3">CHK121-7720</strain>
    </source>
</reference>
<dbReference type="PROSITE" id="PS51257">
    <property type="entry name" value="PROKAR_LIPOPROTEIN"/>
    <property type="match status" value="1"/>
</dbReference>
<keyword evidence="1" id="KW-0802">TPR repeat</keyword>
<dbReference type="InterPro" id="IPR019734">
    <property type="entry name" value="TPR_rpt"/>
</dbReference>
<evidence type="ECO:0000256" key="2">
    <source>
        <dbReference type="SAM" id="SignalP"/>
    </source>
</evidence>
<reference evidence="3" key="1">
    <citation type="journal article" date="2021" name="PeerJ">
        <title>Extensive microbial diversity within the chicken gut microbiome revealed by metagenomics and culture.</title>
        <authorList>
            <person name="Gilroy R."/>
            <person name="Ravi A."/>
            <person name="Getino M."/>
            <person name="Pursley I."/>
            <person name="Horton D.L."/>
            <person name="Alikhan N.F."/>
            <person name="Baker D."/>
            <person name="Gharbi K."/>
            <person name="Hall N."/>
            <person name="Watson M."/>
            <person name="Adriaenssens E.M."/>
            <person name="Foster-Nyarko E."/>
            <person name="Jarju S."/>
            <person name="Secka A."/>
            <person name="Antonio M."/>
            <person name="Oren A."/>
            <person name="Chaudhuri R.R."/>
            <person name="La Ragione R."/>
            <person name="Hildebrand F."/>
            <person name="Pallen M.J."/>
        </authorList>
    </citation>
    <scope>NUCLEOTIDE SEQUENCE</scope>
    <source>
        <strain evidence="3">CHK121-7720</strain>
    </source>
</reference>
<feature type="repeat" description="TPR" evidence="1">
    <location>
        <begin position="387"/>
        <end position="420"/>
    </location>
</feature>
<dbReference type="SUPFAM" id="SSF48452">
    <property type="entry name" value="TPR-like"/>
    <property type="match status" value="1"/>
</dbReference>
<evidence type="ECO:0000313" key="3">
    <source>
        <dbReference type="EMBL" id="HJG89519.1"/>
    </source>
</evidence>
<dbReference type="Pfam" id="PF13181">
    <property type="entry name" value="TPR_8"/>
    <property type="match status" value="1"/>
</dbReference>
<dbReference type="RefSeq" id="WP_273306571.1">
    <property type="nucleotide sequence ID" value="NZ_CALUJX010000004.1"/>
</dbReference>
<feature type="chain" id="PRO_5036930506" evidence="2">
    <location>
        <begin position="19"/>
        <end position="560"/>
    </location>
</feature>
<dbReference type="Proteomes" id="UP000757103">
    <property type="component" value="Unassembled WGS sequence"/>
</dbReference>
<name>A0A921MS30_9BACT</name>
<gene>
    <name evidence="3" type="ORF">K8U91_08650</name>
</gene>